<dbReference type="PROSITE" id="PS51470">
    <property type="entry name" value="FG_GAP"/>
    <property type="match status" value="3"/>
</dbReference>
<name>A0A516R8Y6_STRST</name>
<dbReference type="InterPro" id="IPR013517">
    <property type="entry name" value="FG-GAP"/>
</dbReference>
<evidence type="ECO:0000256" key="2">
    <source>
        <dbReference type="ARBA" id="ARBA00022737"/>
    </source>
</evidence>
<evidence type="ECO:0000256" key="1">
    <source>
        <dbReference type="ARBA" id="ARBA00022729"/>
    </source>
</evidence>
<dbReference type="EMBL" id="CP040916">
    <property type="protein sequence ID" value="QDQ12115.1"/>
    <property type="molecule type" value="Genomic_DNA"/>
</dbReference>
<dbReference type="SMART" id="SM00191">
    <property type="entry name" value="Int_alpha"/>
    <property type="match status" value="4"/>
</dbReference>
<dbReference type="AlphaFoldDB" id="A0A516R8Y6"/>
<evidence type="ECO:0000313" key="7">
    <source>
        <dbReference type="EMBL" id="QDQ12115.1"/>
    </source>
</evidence>
<dbReference type="PANTHER" id="PTHR23221:SF7">
    <property type="entry name" value="PHOSPHATIDYLINOSITOL-GLYCAN-SPECIFIC PHOSPHOLIPASE D"/>
    <property type="match status" value="1"/>
</dbReference>
<keyword evidence="4" id="KW-0325">Glycoprotein</keyword>
<evidence type="ECO:0008006" key="9">
    <source>
        <dbReference type="Google" id="ProtNLM"/>
    </source>
</evidence>
<dbReference type="InterPro" id="IPR013519">
    <property type="entry name" value="Int_alpha_beta-p"/>
</dbReference>
<accession>A0A516R8Y6</accession>
<dbReference type="Proteomes" id="UP000316806">
    <property type="component" value="Chromosome"/>
</dbReference>
<dbReference type="Pfam" id="PF13517">
    <property type="entry name" value="FG-GAP_3"/>
    <property type="match status" value="1"/>
</dbReference>
<evidence type="ECO:0000256" key="4">
    <source>
        <dbReference type="ARBA" id="ARBA00023180"/>
    </source>
</evidence>
<feature type="chain" id="PRO_5021713743" description="Esterase" evidence="6">
    <location>
        <begin position="28"/>
        <end position="483"/>
    </location>
</feature>
<feature type="compositionally biased region" description="Polar residues" evidence="5">
    <location>
        <begin position="389"/>
        <end position="399"/>
    </location>
</feature>
<dbReference type="SUPFAM" id="SSF69318">
    <property type="entry name" value="Integrin alpha N-terminal domain"/>
    <property type="match status" value="1"/>
</dbReference>
<evidence type="ECO:0000313" key="8">
    <source>
        <dbReference type="Proteomes" id="UP000316806"/>
    </source>
</evidence>
<feature type="region of interest" description="Disordered" evidence="5">
    <location>
        <begin position="388"/>
        <end position="408"/>
    </location>
</feature>
<sequence length="483" mass="48236">MRRSLVVAIAAVAIAAPLAIGTGTASAAPTAKAAKAPVVDFNKDGYADLVLGAANATVGGKQEAGYVAVVYGSKSGAGQAHRKVVDRAGAGVPGDVTEYGRFGKELTAADLDGDGYTDLVVGAASGGTVVLWGSAAGLTDAAAELPGAGGSLAVGDFDGDGHRDLVTQEYKAAPESDDTGMTVSYGPFTRGGELARKDAIGFGSFRELGEFVAGDLDGDGVDDLVTSHGFEDRAYGSRFWKGATSGLGHTYKGLKASVGGAVADVDGDGYGDFVTRDNGSSNEDLDSEAGTVRVDYGSAGGPAATRTAKITQDSPGVPGVGERGGYVGDVYYSGDQFGASISAGDVNGDGYADIAVGVPGEDVTAARKNVLDSGNIVLLKGAKSGLSGQGAQSFTQTTPGVPGASEKSDKFGAEVLLSDVNGDKKADLAVTAPWEDGTYRDSGAAWVFKGAATGLTTAGISSFGPAALGAPEKDARLGERVAR</sequence>
<keyword evidence="3" id="KW-0378">Hydrolase</keyword>
<dbReference type="PANTHER" id="PTHR23221">
    <property type="entry name" value="GLYCOSYLPHOSPHATIDYLINOSITOL PHOSPHOLIPASE D"/>
    <property type="match status" value="1"/>
</dbReference>
<evidence type="ECO:0000256" key="3">
    <source>
        <dbReference type="ARBA" id="ARBA00022801"/>
    </source>
</evidence>
<dbReference type="InterPro" id="IPR028994">
    <property type="entry name" value="Integrin_alpha_N"/>
</dbReference>
<evidence type="ECO:0000256" key="6">
    <source>
        <dbReference type="SAM" id="SignalP"/>
    </source>
</evidence>
<gene>
    <name evidence="7" type="ORF">FH965_17300</name>
</gene>
<keyword evidence="2" id="KW-0677">Repeat</keyword>
<protein>
    <recommendedName>
        <fullName evidence="9">Esterase</fullName>
    </recommendedName>
</protein>
<feature type="compositionally biased region" description="Basic and acidic residues" evidence="5">
    <location>
        <begin position="471"/>
        <end position="483"/>
    </location>
</feature>
<keyword evidence="1 6" id="KW-0732">Signal</keyword>
<proteinExistence type="predicted"/>
<evidence type="ECO:0000256" key="5">
    <source>
        <dbReference type="SAM" id="MobiDB-lite"/>
    </source>
</evidence>
<organism evidence="7 8">
    <name type="scientific">Streptomyces spectabilis</name>
    <dbReference type="NCBI Taxonomy" id="68270"/>
    <lineage>
        <taxon>Bacteria</taxon>
        <taxon>Bacillati</taxon>
        <taxon>Actinomycetota</taxon>
        <taxon>Actinomycetes</taxon>
        <taxon>Kitasatosporales</taxon>
        <taxon>Streptomycetaceae</taxon>
        <taxon>Streptomyces</taxon>
    </lineage>
</organism>
<reference evidence="7 8" key="1">
    <citation type="journal article" date="2019" name="J. Ind. Microbiol. Biotechnol.">
        <title>The complete genomic sequence of Streptomyces spectabilis NRRL-2792 and identification of secondary metabolite biosynthetic gene clusters.</title>
        <authorList>
            <person name="Sinha A."/>
            <person name="Phillips-Salemka S."/>
            <person name="Niraula T.A."/>
            <person name="Short K.A."/>
            <person name="Niraula N.P."/>
        </authorList>
    </citation>
    <scope>NUCLEOTIDE SEQUENCE [LARGE SCALE GENOMIC DNA]</scope>
    <source>
        <strain evidence="7 8">NRRL 2792</strain>
    </source>
</reference>
<feature type="signal peptide" evidence="6">
    <location>
        <begin position="1"/>
        <end position="27"/>
    </location>
</feature>
<feature type="region of interest" description="Disordered" evidence="5">
    <location>
        <begin position="464"/>
        <end position="483"/>
    </location>
</feature>
<dbReference type="RefSeq" id="WP_144003982.1">
    <property type="nucleotide sequence ID" value="NZ_CP040916.1"/>
</dbReference>
<dbReference type="Gene3D" id="2.130.10.130">
    <property type="entry name" value="Integrin alpha, N-terminal"/>
    <property type="match status" value="3"/>
</dbReference>
<dbReference type="Pfam" id="PF01839">
    <property type="entry name" value="FG-GAP"/>
    <property type="match status" value="3"/>
</dbReference>
<dbReference type="GO" id="GO:0016787">
    <property type="term" value="F:hydrolase activity"/>
    <property type="evidence" value="ECO:0007669"/>
    <property type="project" value="UniProtKB-KW"/>
</dbReference>